<dbReference type="AlphaFoldDB" id="A0A0C4DNK3"/>
<dbReference type="OrthoDB" id="3068152at2759"/>
<reference evidence="3" key="3">
    <citation type="submission" date="2011-03" db="EMBL/GenBank/DDBJ databases">
        <title>Annotation of Magnaporthe poae ATCC 64411.</title>
        <authorList>
            <person name="Ma L.-J."/>
            <person name="Dead R."/>
            <person name="Young S.K."/>
            <person name="Zeng Q."/>
            <person name="Gargeya S."/>
            <person name="Fitzgerald M."/>
            <person name="Haas B."/>
            <person name="Abouelleil A."/>
            <person name="Alvarado L."/>
            <person name="Arachchi H.M."/>
            <person name="Berlin A."/>
            <person name="Brown A."/>
            <person name="Chapman S.B."/>
            <person name="Chen Z."/>
            <person name="Dunbar C."/>
            <person name="Freedman E."/>
            <person name="Gearin G."/>
            <person name="Gellesch M."/>
            <person name="Goldberg J."/>
            <person name="Griggs A."/>
            <person name="Gujja S."/>
            <person name="Heiman D."/>
            <person name="Howarth C."/>
            <person name="Larson L."/>
            <person name="Lui A."/>
            <person name="MacDonald P.J.P."/>
            <person name="Mehta T."/>
            <person name="Montmayeur A."/>
            <person name="Murphy C."/>
            <person name="Neiman D."/>
            <person name="Pearson M."/>
            <person name="Priest M."/>
            <person name="Roberts A."/>
            <person name="Saif S."/>
            <person name="Shea T."/>
            <person name="Shenoy N."/>
            <person name="Sisk P."/>
            <person name="Stolte C."/>
            <person name="Sykes S."/>
            <person name="Yandava C."/>
            <person name="Wortman J."/>
            <person name="Nusbaum C."/>
            <person name="Birren B."/>
        </authorList>
    </citation>
    <scope>NUCLEOTIDE SEQUENCE</scope>
    <source>
        <strain evidence="3">ATCC 64411</strain>
    </source>
</reference>
<dbReference type="VEuPathDB" id="FungiDB:MAPG_01395"/>
<keyword evidence="5" id="KW-1185">Reference proteome</keyword>
<keyword evidence="1" id="KW-0812">Transmembrane</keyword>
<reference evidence="3" key="1">
    <citation type="submission" date="2010-05" db="EMBL/GenBank/DDBJ databases">
        <title>The Genome Sequence of Magnaporthe poae strain ATCC 64411.</title>
        <authorList>
            <consortium name="The Broad Institute Genome Sequencing Platform"/>
            <consortium name="Broad Institute Genome Sequencing Center for Infectious Disease"/>
            <person name="Ma L.-J."/>
            <person name="Dead R."/>
            <person name="Young S."/>
            <person name="Zeng Q."/>
            <person name="Koehrsen M."/>
            <person name="Alvarado L."/>
            <person name="Berlin A."/>
            <person name="Chapman S.B."/>
            <person name="Chen Z."/>
            <person name="Freedman E."/>
            <person name="Gellesch M."/>
            <person name="Goldberg J."/>
            <person name="Griggs A."/>
            <person name="Gujja S."/>
            <person name="Heilman E.R."/>
            <person name="Heiman D."/>
            <person name="Hepburn T."/>
            <person name="Howarth C."/>
            <person name="Jen D."/>
            <person name="Larson L."/>
            <person name="Mehta T."/>
            <person name="Neiman D."/>
            <person name="Pearson M."/>
            <person name="Roberts A."/>
            <person name="Saif S."/>
            <person name="Shea T."/>
            <person name="Shenoy N."/>
            <person name="Sisk P."/>
            <person name="Stolte C."/>
            <person name="Sykes S."/>
            <person name="Walk T."/>
            <person name="White J."/>
            <person name="Yandava C."/>
            <person name="Haas B."/>
            <person name="Nusbaum C."/>
            <person name="Birren B."/>
        </authorList>
    </citation>
    <scope>NUCLEOTIDE SEQUENCE</scope>
    <source>
        <strain evidence="3">ATCC 64411</strain>
    </source>
</reference>
<dbReference type="InterPro" id="IPR036673">
    <property type="entry name" value="Cyanovirin-N_sf"/>
</dbReference>
<evidence type="ECO:0000259" key="2">
    <source>
        <dbReference type="Pfam" id="PF08881"/>
    </source>
</evidence>
<feature type="domain" description="Cyanovirin-N" evidence="2">
    <location>
        <begin position="87"/>
        <end position="188"/>
    </location>
</feature>
<organism evidence="4 5">
    <name type="scientific">Magnaporthiopsis poae (strain ATCC 64411 / 73-15)</name>
    <name type="common">Kentucky bluegrass fungus</name>
    <name type="synonym">Magnaporthe poae</name>
    <dbReference type="NCBI Taxonomy" id="644358"/>
    <lineage>
        <taxon>Eukaryota</taxon>
        <taxon>Fungi</taxon>
        <taxon>Dikarya</taxon>
        <taxon>Ascomycota</taxon>
        <taxon>Pezizomycotina</taxon>
        <taxon>Sordariomycetes</taxon>
        <taxon>Sordariomycetidae</taxon>
        <taxon>Magnaporthales</taxon>
        <taxon>Magnaporthaceae</taxon>
        <taxon>Magnaporthiopsis</taxon>
    </lineage>
</organism>
<accession>A0A0C4DNK3</accession>
<dbReference type="Pfam" id="PF08881">
    <property type="entry name" value="CVNH"/>
    <property type="match status" value="1"/>
</dbReference>
<sequence>MNTFNEAKDHCHINASVSWPLETLSCSASSRFPSQPAFYETTAPCFQLCFDQPATMNLFLFFSASFVLAADAVLGAAVGNELVPRTFFETCDPQHINGTTLLAKCQTDNIKNPKIQTSLDLKRCLKQVNGTLSAATVLKGQGLDGVRECILPYYQEELTCLLNCDGCPHQTLPFSLNGVIHNNNGKLECKEA</sequence>
<dbReference type="InterPro" id="IPR011058">
    <property type="entry name" value="Cyanovirin-N"/>
</dbReference>
<proteinExistence type="predicted"/>
<reference evidence="5" key="2">
    <citation type="submission" date="2010-05" db="EMBL/GenBank/DDBJ databases">
        <title>The genome sequence of Magnaporthe poae strain ATCC 64411.</title>
        <authorList>
            <person name="Ma L.-J."/>
            <person name="Dead R."/>
            <person name="Young S."/>
            <person name="Zeng Q."/>
            <person name="Koehrsen M."/>
            <person name="Alvarado L."/>
            <person name="Berlin A."/>
            <person name="Chapman S.B."/>
            <person name="Chen Z."/>
            <person name="Freedman E."/>
            <person name="Gellesch M."/>
            <person name="Goldberg J."/>
            <person name="Griggs A."/>
            <person name="Gujja S."/>
            <person name="Heilman E.R."/>
            <person name="Heiman D."/>
            <person name="Hepburn T."/>
            <person name="Howarth C."/>
            <person name="Jen D."/>
            <person name="Larson L."/>
            <person name="Mehta T."/>
            <person name="Neiman D."/>
            <person name="Pearson M."/>
            <person name="Roberts A."/>
            <person name="Saif S."/>
            <person name="Shea T."/>
            <person name="Shenoy N."/>
            <person name="Sisk P."/>
            <person name="Stolte C."/>
            <person name="Sykes S."/>
            <person name="Walk T."/>
            <person name="White J."/>
            <person name="Yandava C."/>
            <person name="Haas B."/>
            <person name="Nusbaum C."/>
            <person name="Birren B."/>
        </authorList>
    </citation>
    <scope>NUCLEOTIDE SEQUENCE [LARGE SCALE GENOMIC DNA]</scope>
    <source>
        <strain evidence="5">ATCC 64411 / 73-15</strain>
    </source>
</reference>
<dbReference type="EMBL" id="ADBL01000335">
    <property type="status" value="NOT_ANNOTATED_CDS"/>
    <property type="molecule type" value="Genomic_DNA"/>
</dbReference>
<keyword evidence="1" id="KW-0472">Membrane</keyword>
<dbReference type="EnsemblFungi" id="MAPG_01395T0">
    <property type="protein sequence ID" value="MAPG_01395T0"/>
    <property type="gene ID" value="MAPG_01395"/>
</dbReference>
<evidence type="ECO:0000256" key="1">
    <source>
        <dbReference type="SAM" id="Phobius"/>
    </source>
</evidence>
<dbReference type="Proteomes" id="UP000011715">
    <property type="component" value="Unassembled WGS sequence"/>
</dbReference>
<gene>
    <name evidence="3" type="ORF">MAPG_01395</name>
</gene>
<reference evidence="4" key="5">
    <citation type="submission" date="2015-06" db="UniProtKB">
        <authorList>
            <consortium name="EnsemblFungi"/>
        </authorList>
    </citation>
    <scope>IDENTIFICATION</scope>
    <source>
        <strain evidence="4">ATCC 64411</strain>
    </source>
</reference>
<dbReference type="SUPFAM" id="SSF51322">
    <property type="entry name" value="Cyanovirin-N"/>
    <property type="match status" value="1"/>
</dbReference>
<dbReference type="EMBL" id="GL876966">
    <property type="protein sequence ID" value="KLU82322.1"/>
    <property type="molecule type" value="Genomic_DNA"/>
</dbReference>
<evidence type="ECO:0000313" key="4">
    <source>
        <dbReference type="EnsemblFungi" id="MAPG_01395T0"/>
    </source>
</evidence>
<name>A0A0C4DNK3_MAGP6</name>
<dbReference type="Gene3D" id="2.30.60.10">
    <property type="entry name" value="Cyanovirin-N"/>
    <property type="match status" value="1"/>
</dbReference>
<evidence type="ECO:0000313" key="3">
    <source>
        <dbReference type="EMBL" id="KLU82322.1"/>
    </source>
</evidence>
<evidence type="ECO:0000313" key="5">
    <source>
        <dbReference type="Proteomes" id="UP000011715"/>
    </source>
</evidence>
<keyword evidence="1" id="KW-1133">Transmembrane helix</keyword>
<feature type="transmembrane region" description="Helical" evidence="1">
    <location>
        <begin position="58"/>
        <end position="78"/>
    </location>
</feature>
<protein>
    <recommendedName>
        <fullName evidence="2">Cyanovirin-N domain-containing protein</fullName>
    </recommendedName>
</protein>
<dbReference type="eggNOG" id="ENOG502RNBE">
    <property type="taxonomic scope" value="Eukaryota"/>
</dbReference>
<reference evidence="4" key="4">
    <citation type="journal article" date="2015" name="G3 (Bethesda)">
        <title>Genome sequences of three phytopathogenic species of the Magnaporthaceae family of fungi.</title>
        <authorList>
            <person name="Okagaki L.H."/>
            <person name="Nunes C.C."/>
            <person name="Sailsbery J."/>
            <person name="Clay B."/>
            <person name="Brown D."/>
            <person name="John T."/>
            <person name="Oh Y."/>
            <person name="Young N."/>
            <person name="Fitzgerald M."/>
            <person name="Haas B.J."/>
            <person name="Zeng Q."/>
            <person name="Young S."/>
            <person name="Adiconis X."/>
            <person name="Fan L."/>
            <person name="Levin J.Z."/>
            <person name="Mitchell T.K."/>
            <person name="Okubara P.A."/>
            <person name="Farman M.L."/>
            <person name="Kohn L.M."/>
            <person name="Birren B."/>
            <person name="Ma L.-J."/>
            <person name="Dean R.A."/>
        </authorList>
    </citation>
    <scope>NUCLEOTIDE SEQUENCE</scope>
    <source>
        <strain evidence="4">ATCC 64411 / 73-15</strain>
    </source>
</reference>